<sequence length="837" mass="94915">MFEPLLNVLENELDWPELSSTTGFIPNPYPLINHGPTDSIYMRLKARNRCNHRDYQNIAVNGARSGSMDDIMLSLFRDPTADYPVILFYALVGNDVCNGHPDTIDHMTKPEQMKNNSLTTLKYLDQTLPKGSHVFLTALADGRVLYDSLHTRIHPIGSLRNDVTYANFYDYFNCLQVSPCTGWMNSNETMRNLTTDRANELNSILQQLSTEYQPKNYKLYYVDNPINQVLNEYEKNGGQKWELLEPVDGFHSNQIGQALTAKVVWENLETNYPDVLGPENPNNSKIEQIFGAQEILGYPPCKLFTSQESDDHRHSNTNFIENEDGTSLGRLKRWTVVLTQLRCVVNIDREDCTDVIIIGNGPSGICLSFLLSGNRPYYNGGSHSNVYLNRKLEKLDKNKSIVEEDLEYLSEGLDGRSSNPTALLFDNLCRPDADMGVDNPSLLSWKHEPKHSINHIVLGKGKPGGAWQKMDGNMQTLSLANWMELPSLPFKDWIMNHHIKEDEEVYRNRASVADVKNYYTSFVKQNQLNSFYNNHTVTSVRKVFDFKSCIDSESGERLPCCKNFKDNHPFLWEVRGYIENFENDSTTDKERGTKLHEEFCYMAPHVVIATGTFDISNRLNIPGENLSYAVHTLQDFEKCLADRLKYPASDPILIVGSGLSAADAILMALESNVSVIHVFRKGPNDPSIIFKKLPAGIYPEYHRIHALMKNKISDPLYKSYCKHQLIELKDDQNALLESTDSKDIISVDISMAVILIGSRPDLSYLPYEAKNLGVVPRYPIECKPNPLDVDQYSFQCNHEVGLFAMGPLVGENFVRFGLGGALGISNFLYKKKQKDCS</sequence>
<keyword evidence="2" id="KW-1185">Reference proteome</keyword>
<dbReference type="Pfam" id="PF00657">
    <property type="entry name" value="Lipase_GDSL"/>
    <property type="match status" value="1"/>
</dbReference>
<dbReference type="Proteomes" id="UP000596742">
    <property type="component" value="Unassembled WGS sequence"/>
</dbReference>
<dbReference type="SUPFAM" id="SSF51905">
    <property type="entry name" value="FAD/NAD(P)-binding domain"/>
    <property type="match status" value="1"/>
</dbReference>
<accession>A0A8B6BZ21</accession>
<dbReference type="EMBL" id="UYJE01000886">
    <property type="protein sequence ID" value="VDH97260.1"/>
    <property type="molecule type" value="Genomic_DNA"/>
</dbReference>
<dbReference type="GO" id="GO:0016788">
    <property type="term" value="F:hydrolase activity, acting on ester bonds"/>
    <property type="evidence" value="ECO:0007669"/>
    <property type="project" value="InterPro"/>
</dbReference>
<dbReference type="InterPro" id="IPR029731">
    <property type="entry name" value="OSGIN1/2"/>
</dbReference>
<evidence type="ECO:0000313" key="1">
    <source>
        <dbReference type="EMBL" id="VDH97260.1"/>
    </source>
</evidence>
<dbReference type="Pfam" id="PF13738">
    <property type="entry name" value="Pyr_redox_3"/>
    <property type="match status" value="1"/>
</dbReference>
<dbReference type="InterPro" id="IPR036188">
    <property type="entry name" value="FAD/NAD-bd_sf"/>
</dbReference>
<dbReference type="Gene3D" id="3.40.50.1110">
    <property type="entry name" value="SGNH hydrolase"/>
    <property type="match status" value="1"/>
</dbReference>
<organism evidence="1 2">
    <name type="scientific">Mytilus galloprovincialis</name>
    <name type="common">Mediterranean mussel</name>
    <dbReference type="NCBI Taxonomy" id="29158"/>
    <lineage>
        <taxon>Eukaryota</taxon>
        <taxon>Metazoa</taxon>
        <taxon>Spiralia</taxon>
        <taxon>Lophotrochozoa</taxon>
        <taxon>Mollusca</taxon>
        <taxon>Bivalvia</taxon>
        <taxon>Autobranchia</taxon>
        <taxon>Pteriomorphia</taxon>
        <taxon>Mytilida</taxon>
        <taxon>Mytiloidea</taxon>
        <taxon>Mytilidae</taxon>
        <taxon>Mytilinae</taxon>
        <taxon>Mytilus</taxon>
    </lineage>
</organism>
<dbReference type="AlphaFoldDB" id="A0A8B6BZ21"/>
<evidence type="ECO:0008006" key="3">
    <source>
        <dbReference type="Google" id="ProtNLM"/>
    </source>
</evidence>
<dbReference type="InterPro" id="IPR001087">
    <property type="entry name" value="GDSL"/>
</dbReference>
<proteinExistence type="predicted"/>
<dbReference type="SUPFAM" id="SSF52266">
    <property type="entry name" value="SGNH hydrolase"/>
    <property type="match status" value="1"/>
</dbReference>
<gene>
    <name evidence="1" type="ORF">MGAL_10B071530</name>
</gene>
<dbReference type="PANTHER" id="PTHR15192:SF8">
    <property type="entry name" value="FAD_NAD(P)-BINDING DOMAIN-CONTAINING PROTEIN"/>
    <property type="match status" value="1"/>
</dbReference>
<dbReference type="OrthoDB" id="412005at2759"/>
<protein>
    <recommendedName>
        <fullName evidence="3">Oxidative stress-induced growth inhibitor</fullName>
    </recommendedName>
</protein>
<dbReference type="PANTHER" id="PTHR15192">
    <property type="entry name" value="PROTEIN CBG05349"/>
    <property type="match status" value="1"/>
</dbReference>
<dbReference type="Gene3D" id="3.50.50.60">
    <property type="entry name" value="FAD/NAD(P)-binding domain"/>
    <property type="match status" value="1"/>
</dbReference>
<dbReference type="InterPro" id="IPR036514">
    <property type="entry name" value="SGNH_hydro_sf"/>
</dbReference>
<name>A0A8B6BZ21_MYTGA</name>
<comment type="caution">
    <text evidence="1">The sequence shown here is derived from an EMBL/GenBank/DDBJ whole genome shotgun (WGS) entry which is preliminary data.</text>
</comment>
<reference evidence="1" key="1">
    <citation type="submission" date="2018-11" db="EMBL/GenBank/DDBJ databases">
        <authorList>
            <person name="Alioto T."/>
            <person name="Alioto T."/>
        </authorList>
    </citation>
    <scope>NUCLEOTIDE SEQUENCE</scope>
</reference>
<evidence type="ECO:0000313" key="2">
    <source>
        <dbReference type="Proteomes" id="UP000596742"/>
    </source>
</evidence>